<sequence>MSVQKRNGQAVRTEFQKQARGFLNNSLSLNSEDLLKWIHQSLSLNEGDKANKSVTRND</sequence>
<protein>
    <submittedName>
        <fullName evidence="1">Uncharacterized protein</fullName>
    </submittedName>
</protein>
<organism evidence="1 2">
    <name type="scientific">Paenibacillus macquariensis</name>
    <dbReference type="NCBI Taxonomy" id="948756"/>
    <lineage>
        <taxon>Bacteria</taxon>
        <taxon>Bacillati</taxon>
        <taxon>Bacillota</taxon>
        <taxon>Bacilli</taxon>
        <taxon>Bacillales</taxon>
        <taxon>Paenibacillaceae</taxon>
        <taxon>Paenibacillus</taxon>
    </lineage>
</organism>
<keyword evidence="2" id="KW-1185">Reference proteome</keyword>
<dbReference type="RefSeq" id="WP_156510092.1">
    <property type="nucleotide sequence ID" value="NZ_FTNK01000006.1"/>
</dbReference>
<evidence type="ECO:0000313" key="2">
    <source>
        <dbReference type="Proteomes" id="UP000186666"/>
    </source>
</evidence>
<gene>
    <name evidence="1" type="ORF">SAMN05421578_10614</name>
</gene>
<reference evidence="1 2" key="1">
    <citation type="submission" date="2017-01" db="EMBL/GenBank/DDBJ databases">
        <authorList>
            <person name="Varghese N."/>
            <person name="Submissions S."/>
        </authorList>
    </citation>
    <scope>NUCLEOTIDE SEQUENCE [LARGE SCALE GENOMIC DNA]</scope>
    <source>
        <strain evidence="1 2">ATCC 23464</strain>
    </source>
</reference>
<proteinExistence type="predicted"/>
<dbReference type="Proteomes" id="UP000186666">
    <property type="component" value="Unassembled WGS sequence"/>
</dbReference>
<accession>A0ABY1JYZ9</accession>
<comment type="caution">
    <text evidence="1">The sequence shown here is derived from an EMBL/GenBank/DDBJ whole genome shotgun (WGS) entry which is preliminary data.</text>
</comment>
<dbReference type="EMBL" id="FTNK01000006">
    <property type="protein sequence ID" value="SIR01871.1"/>
    <property type="molecule type" value="Genomic_DNA"/>
</dbReference>
<name>A0ABY1JYZ9_9BACL</name>
<evidence type="ECO:0000313" key="1">
    <source>
        <dbReference type="EMBL" id="SIR01871.1"/>
    </source>
</evidence>